<dbReference type="Proteomes" id="UP001153387">
    <property type="component" value="Unassembled WGS sequence"/>
</dbReference>
<protein>
    <submittedName>
        <fullName evidence="1">DUF6483 family protein</fullName>
    </submittedName>
</protein>
<comment type="caution">
    <text evidence="1">The sequence shown here is derived from an EMBL/GenBank/DDBJ whole genome shotgun (WGS) entry which is preliminary data.</text>
</comment>
<proteinExistence type="predicted"/>
<keyword evidence="2" id="KW-1185">Reference proteome</keyword>
<sequence>MFDRDYFMRMINQMSVAFGALMGLKQQGKHEEALLLIDEFMSKELRMRARLALGLSDADLIAMFGGGGRSDAEAIGAIGAFLQEEGDVLADMGREAESLQRLEKALRLIGYVLRTHGPVEGLDLERRMERLVEGPARVEGAAQTLRAAWEWQEHAGRYADAENSLYDLFDAGDAGTEEGLSFYERMKALDDEALGRGGLSRDELREGVRQWNNLTKETAS</sequence>
<name>A0A9X4KHB2_9BACL</name>
<dbReference type="InterPro" id="IPR045507">
    <property type="entry name" value="DUF6483"/>
</dbReference>
<evidence type="ECO:0000313" key="2">
    <source>
        <dbReference type="Proteomes" id="UP001153387"/>
    </source>
</evidence>
<dbReference type="EMBL" id="JAPDHZ010000003">
    <property type="protein sequence ID" value="MDG0791980.1"/>
    <property type="molecule type" value="Genomic_DNA"/>
</dbReference>
<dbReference type="Pfam" id="PF20092">
    <property type="entry name" value="DUF6483"/>
    <property type="match status" value="1"/>
</dbReference>
<accession>A0A9X4KHB2</accession>
<dbReference type="RefSeq" id="WP_277565817.1">
    <property type="nucleotide sequence ID" value="NZ_JAPDHZ010000003.1"/>
</dbReference>
<evidence type="ECO:0000313" key="1">
    <source>
        <dbReference type="EMBL" id="MDG0791980.1"/>
    </source>
</evidence>
<dbReference type="AlphaFoldDB" id="A0A9X4KHB2"/>
<reference evidence="1 2" key="1">
    <citation type="submission" date="2022-10" db="EMBL/GenBank/DDBJ databases">
        <title>Comparative genomic analysis of Cohnella hashimotonis sp. nov., isolated from the International Space Station.</title>
        <authorList>
            <person name="Simpson A."/>
            <person name="Venkateswaran K."/>
        </authorList>
    </citation>
    <scope>NUCLEOTIDE SEQUENCE [LARGE SCALE GENOMIC DNA]</scope>
    <source>
        <strain evidence="1 2">DSM 18997</strain>
    </source>
</reference>
<organism evidence="1 2">
    <name type="scientific">Cohnella ginsengisoli</name>
    <dbReference type="NCBI Taxonomy" id="425004"/>
    <lineage>
        <taxon>Bacteria</taxon>
        <taxon>Bacillati</taxon>
        <taxon>Bacillota</taxon>
        <taxon>Bacilli</taxon>
        <taxon>Bacillales</taxon>
        <taxon>Paenibacillaceae</taxon>
        <taxon>Cohnella</taxon>
    </lineage>
</organism>
<gene>
    <name evidence="1" type="ORF">OMP38_14780</name>
</gene>